<keyword evidence="7" id="KW-0139">CF(1)</keyword>
<dbReference type="KEGG" id="pspc:Strain318_002312"/>
<keyword evidence="3 7" id="KW-0375">Hydrogen ion transport</keyword>
<dbReference type="GO" id="GO:0005886">
    <property type="term" value="C:plasma membrane"/>
    <property type="evidence" value="ECO:0007669"/>
    <property type="project" value="UniProtKB-SubCell"/>
</dbReference>
<comment type="subcellular location">
    <subcellularLocation>
        <location evidence="7">Cell membrane</location>
        <topology evidence="7">Peripheral membrane protein</topology>
    </subcellularLocation>
    <subcellularLocation>
        <location evidence="1">Membrane</location>
    </subcellularLocation>
</comment>
<comment type="function">
    <text evidence="7">This protein is part of the stalk that links CF(0) to CF(1). It either transmits conformational changes from CF(0) to CF(1) or is implicated in proton conduction.</text>
</comment>
<dbReference type="SUPFAM" id="SSF47928">
    <property type="entry name" value="N-terminal domain of the delta subunit of the F1F0-ATP synthase"/>
    <property type="match status" value="1"/>
</dbReference>
<dbReference type="InterPro" id="IPR026015">
    <property type="entry name" value="ATP_synth_OSCP/delta_N_sf"/>
</dbReference>
<name>A0AA49JVX5_9BACT</name>
<evidence type="ECO:0000256" key="5">
    <source>
        <dbReference type="ARBA" id="ARBA00023136"/>
    </source>
</evidence>
<organism evidence="8">
    <name type="scientific">Pseudogemmatithrix spongiicola</name>
    <dbReference type="NCBI Taxonomy" id="3062599"/>
    <lineage>
        <taxon>Bacteria</taxon>
        <taxon>Pseudomonadati</taxon>
        <taxon>Gemmatimonadota</taxon>
        <taxon>Gemmatimonadia</taxon>
        <taxon>Gemmatimonadales</taxon>
        <taxon>Gemmatimonadaceae</taxon>
        <taxon>Pseudogemmatithrix</taxon>
    </lineage>
</organism>
<evidence type="ECO:0000256" key="2">
    <source>
        <dbReference type="ARBA" id="ARBA00022448"/>
    </source>
</evidence>
<evidence type="ECO:0000256" key="3">
    <source>
        <dbReference type="ARBA" id="ARBA00022781"/>
    </source>
</evidence>
<comment type="function">
    <text evidence="7">F(1)F(0) ATP synthase produces ATP from ADP in the presence of a proton or sodium gradient. F-type ATPases consist of two structural domains, F(1) containing the extramembraneous catalytic core and F(0) containing the membrane proton channel, linked together by a central stalk and a peripheral stalk. During catalysis, ATP synthesis in the catalytic domain of F(1) is coupled via a rotary mechanism of the central stalk subunits to proton translocation.</text>
</comment>
<proteinExistence type="inferred from homology"/>
<evidence type="ECO:0000256" key="4">
    <source>
        <dbReference type="ARBA" id="ARBA00023065"/>
    </source>
</evidence>
<evidence type="ECO:0000256" key="6">
    <source>
        <dbReference type="ARBA" id="ARBA00023310"/>
    </source>
</evidence>
<dbReference type="PANTHER" id="PTHR11910">
    <property type="entry name" value="ATP SYNTHASE DELTA CHAIN"/>
    <property type="match status" value="1"/>
</dbReference>
<evidence type="ECO:0000256" key="1">
    <source>
        <dbReference type="ARBA" id="ARBA00004370"/>
    </source>
</evidence>
<dbReference type="Pfam" id="PF00213">
    <property type="entry name" value="OSCP"/>
    <property type="match status" value="1"/>
</dbReference>
<accession>A0AA49K1T4</accession>
<dbReference type="InterPro" id="IPR000711">
    <property type="entry name" value="ATPase_OSCP/dsu"/>
</dbReference>
<gene>
    <name evidence="7" type="primary">atpH</name>
    <name evidence="8" type="ORF">Strain138_002313</name>
    <name evidence="9" type="ORF">Strain318_002312</name>
</gene>
<reference evidence="8" key="1">
    <citation type="submission" date="2023-07" db="EMBL/GenBank/DDBJ databases">
        <authorList>
            <person name="Haufschild T."/>
            <person name="Kallscheuer N."/>
            <person name="Hammer J."/>
            <person name="Kohn T."/>
            <person name="Kabuu M."/>
            <person name="Jogler M."/>
            <person name="Wohfarth N."/>
            <person name="Heuer A."/>
            <person name="Rohde M."/>
            <person name="van Teeseling M.C.F."/>
            <person name="Jogler C."/>
        </authorList>
    </citation>
    <scope>NUCLEOTIDE SEQUENCE</scope>
    <source>
        <strain evidence="8">Strain 138</strain>
        <strain evidence="9">Strain 318</strain>
    </source>
</reference>
<keyword evidence="7" id="KW-1003">Cell membrane</keyword>
<evidence type="ECO:0000313" key="10">
    <source>
        <dbReference type="Proteomes" id="UP001229955"/>
    </source>
</evidence>
<comment type="similarity">
    <text evidence="7">Belongs to the ATPase delta chain family.</text>
</comment>
<dbReference type="NCBIfam" id="TIGR01145">
    <property type="entry name" value="ATP_synt_delta"/>
    <property type="match status" value="1"/>
</dbReference>
<dbReference type="Proteomes" id="UP001229955">
    <property type="component" value="Chromosome"/>
</dbReference>
<dbReference type="RefSeq" id="WP_367885865.1">
    <property type="nucleotide sequence ID" value="NZ_CP130612.1"/>
</dbReference>
<sequence length="180" mass="18960">MRETSIARNYAEALLALAGKAKETAGFGALISALGDAVSGDANLQHFLEAPQISAAQKSAVLGKALADKAPRAFVLFVQKLVHNRRQMLIPAIATEYHDLLDAAEGRVHARVTVARAYDAAATESLTKALSAAIGKTVVPHLTVDERIIGGVVVRVGDTVMDGSVRRKLGKLRTALVGAR</sequence>
<dbReference type="GO" id="GO:0045259">
    <property type="term" value="C:proton-transporting ATP synthase complex"/>
    <property type="evidence" value="ECO:0007669"/>
    <property type="project" value="UniProtKB-KW"/>
</dbReference>
<evidence type="ECO:0000313" key="9">
    <source>
        <dbReference type="EMBL" id="WKW15905.1"/>
    </source>
</evidence>
<keyword evidence="6 7" id="KW-0066">ATP synthesis</keyword>
<dbReference type="Gene3D" id="1.10.520.20">
    <property type="entry name" value="N-terminal domain of the delta subunit of the F1F0-ATP synthase"/>
    <property type="match status" value="1"/>
</dbReference>
<keyword evidence="4 7" id="KW-0406">Ion transport</keyword>
<dbReference type="NCBIfam" id="NF004402">
    <property type="entry name" value="PRK05758.2-2"/>
    <property type="match status" value="1"/>
</dbReference>
<dbReference type="GO" id="GO:0046933">
    <property type="term" value="F:proton-transporting ATP synthase activity, rotational mechanism"/>
    <property type="evidence" value="ECO:0007669"/>
    <property type="project" value="UniProtKB-UniRule"/>
</dbReference>
<dbReference type="AlphaFoldDB" id="A0AA49JVX5"/>
<keyword evidence="10" id="KW-1185">Reference proteome</keyword>
<evidence type="ECO:0000313" key="8">
    <source>
        <dbReference type="EMBL" id="WKW12999.1"/>
    </source>
</evidence>
<dbReference type="EMBL" id="CP130613">
    <property type="protein sequence ID" value="WKW15905.1"/>
    <property type="molecule type" value="Genomic_DNA"/>
</dbReference>
<keyword evidence="5 7" id="KW-0472">Membrane</keyword>
<accession>A0AA49JVX5</accession>
<evidence type="ECO:0000256" key="7">
    <source>
        <dbReference type="HAMAP-Rule" id="MF_01416"/>
    </source>
</evidence>
<keyword evidence="2 7" id="KW-0813">Transport</keyword>
<dbReference type="EMBL" id="CP130612">
    <property type="protein sequence ID" value="WKW12999.1"/>
    <property type="molecule type" value="Genomic_DNA"/>
</dbReference>
<dbReference type="HAMAP" id="MF_01416">
    <property type="entry name" value="ATP_synth_delta_bact"/>
    <property type="match status" value="1"/>
</dbReference>
<dbReference type="PRINTS" id="PR00125">
    <property type="entry name" value="ATPASEDELTA"/>
</dbReference>
<protein>
    <recommendedName>
        <fullName evidence="7">ATP synthase subunit delta</fullName>
    </recommendedName>
    <alternativeName>
        <fullName evidence="7">ATP synthase F(1) sector subunit delta</fullName>
    </alternativeName>
    <alternativeName>
        <fullName evidence="7">F-type ATPase subunit delta</fullName>
        <shortName evidence="7">F-ATPase subunit delta</shortName>
    </alternativeName>
</protein>